<dbReference type="InterPro" id="IPR029062">
    <property type="entry name" value="Class_I_gatase-like"/>
</dbReference>
<keyword evidence="3" id="KW-1185">Reference proteome</keyword>
<dbReference type="CDD" id="cd03143">
    <property type="entry name" value="A4_beta-galactosidase_middle_domain"/>
    <property type="match status" value="1"/>
</dbReference>
<feature type="domain" description="Putative glutamine amidotransferase" evidence="1">
    <location>
        <begin position="2"/>
        <end position="245"/>
    </location>
</feature>
<dbReference type="STRING" id="218140.BPSY_1106"/>
<evidence type="ECO:0000313" key="3">
    <source>
        <dbReference type="Proteomes" id="UP000029050"/>
    </source>
</evidence>
<dbReference type="SUPFAM" id="SSF52317">
    <property type="entry name" value="Class I glutamine amidotransferase-like"/>
    <property type="match status" value="1"/>
</dbReference>
<dbReference type="EMBL" id="JGZI01000009">
    <property type="protein sequence ID" value="KFI82256.1"/>
    <property type="molecule type" value="Genomic_DNA"/>
</dbReference>
<protein>
    <submittedName>
        <fullName evidence="2">Putative cytoplasmic protein</fullName>
    </submittedName>
</protein>
<dbReference type="PANTHER" id="PTHR37947:SF1">
    <property type="entry name" value="BLL2462 PROTEIN"/>
    <property type="match status" value="1"/>
</dbReference>
<gene>
    <name evidence="2" type="ORF">BPSY_1106</name>
</gene>
<dbReference type="OrthoDB" id="9781333at2"/>
<dbReference type="Gene3D" id="3.40.50.880">
    <property type="match status" value="1"/>
</dbReference>
<organism evidence="2 3">
    <name type="scientific">Bifidobacterium psychraerophilum</name>
    <dbReference type="NCBI Taxonomy" id="218140"/>
    <lineage>
        <taxon>Bacteria</taxon>
        <taxon>Bacillati</taxon>
        <taxon>Actinomycetota</taxon>
        <taxon>Actinomycetes</taxon>
        <taxon>Bifidobacteriales</taxon>
        <taxon>Bifidobacteriaceae</taxon>
        <taxon>Bifidobacterium</taxon>
    </lineage>
</organism>
<dbReference type="Pfam" id="PF07090">
    <property type="entry name" value="GATase1_like"/>
    <property type="match status" value="1"/>
</dbReference>
<accession>A0A087CG56</accession>
<dbReference type="Proteomes" id="UP000029050">
    <property type="component" value="Unassembled WGS sequence"/>
</dbReference>
<dbReference type="eggNOG" id="COG5426">
    <property type="taxonomic scope" value="Bacteria"/>
</dbReference>
<dbReference type="GeneID" id="98300315"/>
<evidence type="ECO:0000259" key="1">
    <source>
        <dbReference type="Pfam" id="PF07090"/>
    </source>
</evidence>
<dbReference type="PANTHER" id="PTHR37947">
    <property type="entry name" value="BLL2462 PROTEIN"/>
    <property type="match status" value="1"/>
</dbReference>
<name>A0A087CG56_9BIFI</name>
<evidence type="ECO:0000313" key="2">
    <source>
        <dbReference type="EMBL" id="KFI82256.1"/>
    </source>
</evidence>
<sequence>MKVLLVGESWTTFSTHVKGFDTFTTSVYEEGGTEFIKAVRSHGDELDFMPNHLAPTEFPTTLEQLSGYDAVVLSDIGANTLLLPPAVFVGQQRFPNRLKLLEQWVISGGNLMMVGGYLSFQGIEGKANYHNSPIEQLLPVTMQTGDDRVESPEGLHPKVENNEFFTGIDDEWPCILGYQSVRPKDDSDLILSVEETGDPLLVVGRYGQGRTAAFTSDMGPHWLSAEFMGWKHYPALWNAILTWMTQR</sequence>
<reference evidence="2 3" key="1">
    <citation type="submission" date="2014-03" db="EMBL/GenBank/DDBJ databases">
        <title>Genomics of Bifidobacteria.</title>
        <authorList>
            <person name="Ventura M."/>
            <person name="Milani C."/>
            <person name="Lugli G.A."/>
        </authorList>
    </citation>
    <scope>NUCLEOTIDE SEQUENCE [LARGE SCALE GENOMIC DNA]</scope>
    <source>
        <strain evidence="2 3">LMG 21775</strain>
    </source>
</reference>
<dbReference type="AlphaFoldDB" id="A0A087CG56"/>
<comment type="caution">
    <text evidence="2">The sequence shown here is derived from an EMBL/GenBank/DDBJ whole genome shotgun (WGS) entry which is preliminary data.</text>
</comment>
<dbReference type="InterPro" id="IPR010768">
    <property type="entry name" value="GATase1-like"/>
</dbReference>
<proteinExistence type="predicted"/>
<dbReference type="RefSeq" id="WP_033494852.1">
    <property type="nucleotide sequence ID" value="NZ_JALCNH010000003.1"/>
</dbReference>